<accession>A0A1I7G6R9</accession>
<dbReference type="PANTHER" id="PTHR35008">
    <property type="entry name" value="BLL4482 PROTEIN-RELATED"/>
    <property type="match status" value="1"/>
</dbReference>
<evidence type="ECO:0000256" key="3">
    <source>
        <dbReference type="ARBA" id="ARBA00023004"/>
    </source>
</evidence>
<dbReference type="GO" id="GO:0046872">
    <property type="term" value="F:metal ion binding"/>
    <property type="evidence" value="ECO:0007669"/>
    <property type="project" value="UniProtKB-KW"/>
</dbReference>
<keyword evidence="3 4" id="KW-0408">Iron</keyword>
<feature type="domain" description="Cytochrome c" evidence="6">
    <location>
        <begin position="164"/>
        <end position="250"/>
    </location>
</feature>
<keyword evidence="2 4" id="KW-0479">Metal-binding</keyword>
<dbReference type="PANTHER" id="PTHR35008:SF4">
    <property type="entry name" value="BLL4482 PROTEIN"/>
    <property type="match status" value="1"/>
</dbReference>
<dbReference type="Gene3D" id="1.10.760.10">
    <property type="entry name" value="Cytochrome c-like domain"/>
    <property type="match status" value="2"/>
</dbReference>
<dbReference type="InterPro" id="IPR051459">
    <property type="entry name" value="Cytochrome_c-type_DH"/>
</dbReference>
<evidence type="ECO:0000259" key="6">
    <source>
        <dbReference type="PROSITE" id="PS51007"/>
    </source>
</evidence>
<dbReference type="GO" id="GO:0009055">
    <property type="term" value="F:electron transfer activity"/>
    <property type="evidence" value="ECO:0007669"/>
    <property type="project" value="InterPro"/>
</dbReference>
<evidence type="ECO:0000313" key="8">
    <source>
        <dbReference type="Proteomes" id="UP000183926"/>
    </source>
</evidence>
<dbReference type="GO" id="GO:0020037">
    <property type="term" value="F:heme binding"/>
    <property type="evidence" value="ECO:0007669"/>
    <property type="project" value="InterPro"/>
</dbReference>
<keyword evidence="1 4" id="KW-0349">Heme</keyword>
<sequence length="272" mass="29805">MKMYHLLLLLWLGAGSAVAQPPAVEKAAFNPPDESTIPAGPQGDAIRLGQKLLFQTSLLLKNNSGSALNCTSCHLNGGRQPNAAPWVGIWGTFPEYRARNAKINSLQDRINDCFERSLNGKALPYDSNEMLAILAYMHWLSKDVPTGVDVEGRGFIRITAPQPPDMERGKKVYADKCAICHQPDGEGQYAPNGEVIFPALWGDKSFNIAAGMARLNTAAAFTKANMPLGQGNTLTDQEAFDVALYFTRQPRPDFAKKLQDWPKGGKPKDARY</sequence>
<dbReference type="InterPro" id="IPR009056">
    <property type="entry name" value="Cyt_c-like_dom"/>
</dbReference>
<reference evidence="7 8" key="1">
    <citation type="submission" date="2016-10" db="EMBL/GenBank/DDBJ databases">
        <authorList>
            <person name="de Groot N.N."/>
        </authorList>
    </citation>
    <scope>NUCLEOTIDE SEQUENCE [LARGE SCALE GENOMIC DNA]</scope>
    <source>
        <strain evidence="7 8">Nm24</strain>
    </source>
</reference>
<dbReference type="Proteomes" id="UP000183926">
    <property type="component" value="Unassembled WGS sequence"/>
</dbReference>
<dbReference type="Pfam" id="PF00034">
    <property type="entry name" value="Cytochrom_C"/>
    <property type="match status" value="1"/>
</dbReference>
<evidence type="ECO:0000313" key="7">
    <source>
        <dbReference type="EMBL" id="SFU44172.1"/>
    </source>
</evidence>
<keyword evidence="5" id="KW-0732">Signal</keyword>
<protein>
    <submittedName>
        <fullName evidence="7">Thiosulfate dehydrogenase</fullName>
    </submittedName>
</protein>
<feature type="chain" id="PRO_5010286120" evidence="5">
    <location>
        <begin position="20"/>
        <end position="272"/>
    </location>
</feature>
<organism evidence="7 8">
    <name type="scientific">Nitrosomonas eutropha</name>
    <dbReference type="NCBI Taxonomy" id="916"/>
    <lineage>
        <taxon>Bacteria</taxon>
        <taxon>Pseudomonadati</taxon>
        <taxon>Pseudomonadota</taxon>
        <taxon>Betaproteobacteria</taxon>
        <taxon>Nitrosomonadales</taxon>
        <taxon>Nitrosomonadaceae</taxon>
        <taxon>Nitrosomonas</taxon>
    </lineage>
</organism>
<dbReference type="EMBL" id="FPBL01000002">
    <property type="protein sequence ID" value="SFU44172.1"/>
    <property type="molecule type" value="Genomic_DNA"/>
</dbReference>
<evidence type="ECO:0000256" key="4">
    <source>
        <dbReference type="PROSITE-ProRule" id="PRU00433"/>
    </source>
</evidence>
<name>A0A1I7G6R9_9PROT</name>
<dbReference type="Pfam" id="PF21342">
    <property type="entry name" value="SoxA-TsdA_cyt-c"/>
    <property type="match status" value="1"/>
</dbReference>
<evidence type="ECO:0000256" key="5">
    <source>
        <dbReference type="SAM" id="SignalP"/>
    </source>
</evidence>
<evidence type="ECO:0000256" key="2">
    <source>
        <dbReference type="ARBA" id="ARBA00022723"/>
    </source>
</evidence>
<dbReference type="AlphaFoldDB" id="A0A1I7G6R9"/>
<proteinExistence type="predicted"/>
<dbReference type="InterPro" id="IPR036909">
    <property type="entry name" value="Cyt_c-like_dom_sf"/>
</dbReference>
<feature type="signal peptide" evidence="5">
    <location>
        <begin position="1"/>
        <end position="19"/>
    </location>
</feature>
<evidence type="ECO:0000256" key="1">
    <source>
        <dbReference type="ARBA" id="ARBA00022617"/>
    </source>
</evidence>
<dbReference type="RefSeq" id="WP_074927254.1">
    <property type="nucleotide sequence ID" value="NZ_FPBL01000002.1"/>
</dbReference>
<gene>
    <name evidence="7" type="ORF">SAMN05216339_102254</name>
</gene>
<dbReference type="PROSITE" id="PS51007">
    <property type="entry name" value="CYTC"/>
    <property type="match status" value="1"/>
</dbReference>
<dbReference type="SUPFAM" id="SSF46626">
    <property type="entry name" value="Cytochrome c"/>
    <property type="match status" value="2"/>
</dbReference>